<proteinExistence type="predicted"/>
<feature type="domain" description="ABC transporter" evidence="8">
    <location>
        <begin position="3"/>
        <end position="234"/>
    </location>
</feature>
<dbReference type="InterPro" id="IPR017871">
    <property type="entry name" value="ABC_transporter-like_CS"/>
</dbReference>
<dbReference type="Gene3D" id="2.40.50.140">
    <property type="entry name" value="Nucleic acid-binding proteins"/>
    <property type="match status" value="1"/>
</dbReference>
<keyword evidence="4 9" id="KW-0067">ATP-binding</keyword>
<sequence length="374" mass="41847">MTIELKNIGKSYDGNSWTLNGITTEIESGEFFAIVGPSGCGKSTLLRMIAGLISISEGKIEIDGKDVTNLPPQDRNLTMVFQNYALFPFLSVRDNVAFGLKEHKMDAEEIKRRVDEALDMVNLTEYGDRKPRDLSGGQRQRVAVARAIASDAEICLMDEPLSNLDAQLRGKMRSEIRMLQQKLGLTMIYVTHDQVEAMTMADRIMVLHDSKIQQIGTPLEIYNHPANTFVAEFFGTPRMNLLEATYDARLNKLVVDESLEFDCEDGMDRDDYIVGVRPSGFSVEKAADRSNARVVNAEYLGNMSIVELELDGGDEIRVTVDDEMNHDWMINQRMLVKPQGIFYIFDKTGKLFAKGGSSNGTSRSEEEFVATAAR</sequence>
<evidence type="ECO:0000256" key="5">
    <source>
        <dbReference type="ARBA" id="ARBA00022967"/>
    </source>
</evidence>
<evidence type="ECO:0000256" key="3">
    <source>
        <dbReference type="ARBA" id="ARBA00022741"/>
    </source>
</evidence>
<gene>
    <name evidence="9" type="ORF">SAMN02910432_01626</name>
</gene>
<keyword evidence="1" id="KW-0813">Transport</keyword>
<evidence type="ECO:0000256" key="7">
    <source>
        <dbReference type="SAM" id="MobiDB-lite"/>
    </source>
</evidence>
<protein>
    <submittedName>
        <fullName evidence="9">sn-glycerol 3-phosphate transport system ATP-binding protein</fullName>
    </submittedName>
</protein>
<dbReference type="RefSeq" id="WP_046922873.1">
    <property type="nucleotide sequence ID" value="NZ_AYYL01000039.1"/>
</dbReference>
<keyword evidence="2" id="KW-1003">Cell membrane</keyword>
<dbReference type="InterPro" id="IPR027417">
    <property type="entry name" value="P-loop_NTPase"/>
</dbReference>
<dbReference type="OrthoDB" id="9790614at2"/>
<dbReference type="SUPFAM" id="SSF50331">
    <property type="entry name" value="MOP-like"/>
    <property type="match status" value="1"/>
</dbReference>
<dbReference type="PANTHER" id="PTHR43875">
    <property type="entry name" value="MALTODEXTRIN IMPORT ATP-BINDING PROTEIN MSMX"/>
    <property type="match status" value="1"/>
</dbReference>
<dbReference type="Proteomes" id="UP000182635">
    <property type="component" value="Unassembled WGS sequence"/>
</dbReference>
<dbReference type="Pfam" id="PF00005">
    <property type="entry name" value="ABC_tran"/>
    <property type="match status" value="1"/>
</dbReference>
<keyword evidence="3" id="KW-0547">Nucleotide-binding</keyword>
<dbReference type="FunFam" id="3.40.50.300:FF:000042">
    <property type="entry name" value="Maltose/maltodextrin ABC transporter, ATP-binding protein"/>
    <property type="match status" value="1"/>
</dbReference>
<keyword evidence="5" id="KW-1278">Translocase</keyword>
<dbReference type="GO" id="GO:0140359">
    <property type="term" value="F:ABC-type transporter activity"/>
    <property type="evidence" value="ECO:0007669"/>
    <property type="project" value="UniProtKB-ARBA"/>
</dbReference>
<dbReference type="InterPro" id="IPR047641">
    <property type="entry name" value="ABC_transpr_MalK/UgpC-like"/>
</dbReference>
<dbReference type="InterPro" id="IPR003439">
    <property type="entry name" value="ABC_transporter-like_ATP-bd"/>
</dbReference>
<dbReference type="SUPFAM" id="SSF52540">
    <property type="entry name" value="P-loop containing nucleoside triphosphate hydrolases"/>
    <property type="match status" value="1"/>
</dbReference>
<evidence type="ECO:0000313" key="9">
    <source>
        <dbReference type="EMBL" id="SFG50316.1"/>
    </source>
</evidence>
<dbReference type="Gene3D" id="3.40.50.300">
    <property type="entry name" value="P-loop containing nucleotide triphosphate hydrolases"/>
    <property type="match status" value="1"/>
</dbReference>
<dbReference type="PROSITE" id="PS00211">
    <property type="entry name" value="ABC_TRANSPORTER_1"/>
    <property type="match status" value="1"/>
</dbReference>
<dbReference type="InterPro" id="IPR013611">
    <property type="entry name" value="Transp-assoc_OB_typ2"/>
</dbReference>
<dbReference type="GO" id="GO:0005524">
    <property type="term" value="F:ATP binding"/>
    <property type="evidence" value="ECO:0007669"/>
    <property type="project" value="UniProtKB-KW"/>
</dbReference>
<dbReference type="InterPro" id="IPR003593">
    <property type="entry name" value="AAA+_ATPase"/>
</dbReference>
<evidence type="ECO:0000256" key="4">
    <source>
        <dbReference type="ARBA" id="ARBA00022840"/>
    </source>
</evidence>
<organism evidence="9 10">
    <name type="scientific">Ligilactobacillus ruminis DSM 20403 = NBRC 102161</name>
    <dbReference type="NCBI Taxonomy" id="1423798"/>
    <lineage>
        <taxon>Bacteria</taxon>
        <taxon>Bacillati</taxon>
        <taxon>Bacillota</taxon>
        <taxon>Bacilli</taxon>
        <taxon>Lactobacillales</taxon>
        <taxon>Lactobacillaceae</taxon>
        <taxon>Ligilactobacillus</taxon>
    </lineage>
</organism>
<evidence type="ECO:0000259" key="8">
    <source>
        <dbReference type="PROSITE" id="PS50893"/>
    </source>
</evidence>
<dbReference type="GO" id="GO:0055052">
    <property type="term" value="C:ATP-binding cassette (ABC) transporter complex, substrate-binding subunit-containing"/>
    <property type="evidence" value="ECO:0007669"/>
    <property type="project" value="TreeGrafter"/>
</dbReference>
<dbReference type="EMBL" id="FOPI01000028">
    <property type="protein sequence ID" value="SFG50316.1"/>
    <property type="molecule type" value="Genomic_DNA"/>
</dbReference>
<dbReference type="GO" id="GO:0016887">
    <property type="term" value="F:ATP hydrolysis activity"/>
    <property type="evidence" value="ECO:0007669"/>
    <property type="project" value="InterPro"/>
</dbReference>
<evidence type="ECO:0000256" key="2">
    <source>
        <dbReference type="ARBA" id="ARBA00022475"/>
    </source>
</evidence>
<keyword evidence="6" id="KW-0472">Membrane</keyword>
<name>A0A1I2SJB2_9LACO</name>
<dbReference type="InterPro" id="IPR008995">
    <property type="entry name" value="Mo/tungstate-bd_C_term_dom"/>
</dbReference>
<accession>A0A1I2SJB2</accession>
<dbReference type="AlphaFoldDB" id="A0A1I2SJB2"/>
<dbReference type="PROSITE" id="PS50893">
    <property type="entry name" value="ABC_TRANSPORTER_2"/>
    <property type="match status" value="1"/>
</dbReference>
<feature type="region of interest" description="Disordered" evidence="7">
    <location>
        <begin position="355"/>
        <end position="374"/>
    </location>
</feature>
<dbReference type="SMART" id="SM00382">
    <property type="entry name" value="AAA"/>
    <property type="match status" value="1"/>
</dbReference>
<dbReference type="Pfam" id="PF08402">
    <property type="entry name" value="TOBE_2"/>
    <property type="match status" value="1"/>
</dbReference>
<dbReference type="InterPro" id="IPR012340">
    <property type="entry name" value="NA-bd_OB-fold"/>
</dbReference>
<reference evidence="10" key="1">
    <citation type="submission" date="2016-10" db="EMBL/GenBank/DDBJ databases">
        <authorList>
            <person name="Varghese N."/>
            <person name="Submissions S."/>
        </authorList>
    </citation>
    <scope>NUCLEOTIDE SEQUENCE [LARGE SCALE GENOMIC DNA]</scope>
    <source>
        <strain evidence="10">DSM 20403</strain>
    </source>
</reference>
<evidence type="ECO:0000256" key="1">
    <source>
        <dbReference type="ARBA" id="ARBA00022448"/>
    </source>
</evidence>
<dbReference type="PANTHER" id="PTHR43875:SF15">
    <property type="entry name" value="TREHALOSE IMPORT ATP-BINDING PROTEIN SUGC"/>
    <property type="match status" value="1"/>
</dbReference>
<evidence type="ECO:0000256" key="6">
    <source>
        <dbReference type="ARBA" id="ARBA00023136"/>
    </source>
</evidence>
<dbReference type="Gene3D" id="2.40.50.100">
    <property type="match status" value="1"/>
</dbReference>
<evidence type="ECO:0000313" key="10">
    <source>
        <dbReference type="Proteomes" id="UP000182635"/>
    </source>
</evidence>